<dbReference type="AlphaFoldDB" id="A0A812TBG1"/>
<reference evidence="3" key="1">
    <citation type="submission" date="2021-02" db="EMBL/GenBank/DDBJ databases">
        <authorList>
            <person name="Dougan E. K."/>
            <person name="Rhodes N."/>
            <person name="Thang M."/>
            <person name="Chan C."/>
        </authorList>
    </citation>
    <scope>NUCLEOTIDE SEQUENCE</scope>
</reference>
<evidence type="ECO:0000313" key="3">
    <source>
        <dbReference type="EMBL" id="CAE7528061.1"/>
    </source>
</evidence>
<feature type="coiled-coil region" evidence="1">
    <location>
        <begin position="727"/>
        <end position="758"/>
    </location>
</feature>
<feature type="region of interest" description="Disordered" evidence="2">
    <location>
        <begin position="635"/>
        <end position="656"/>
    </location>
</feature>
<feature type="region of interest" description="Disordered" evidence="2">
    <location>
        <begin position="87"/>
        <end position="240"/>
    </location>
</feature>
<dbReference type="Proteomes" id="UP000604046">
    <property type="component" value="Unassembled WGS sequence"/>
</dbReference>
<feature type="coiled-coil region" evidence="1">
    <location>
        <begin position="478"/>
        <end position="505"/>
    </location>
</feature>
<evidence type="ECO:0000256" key="2">
    <source>
        <dbReference type="SAM" id="MobiDB-lite"/>
    </source>
</evidence>
<gene>
    <name evidence="3" type="ORF">SNAT2548_LOCUS29572</name>
</gene>
<feature type="coiled-coil region" evidence="1">
    <location>
        <begin position="559"/>
        <end position="593"/>
    </location>
</feature>
<feature type="compositionally biased region" description="Basic residues" evidence="2">
    <location>
        <begin position="208"/>
        <end position="217"/>
    </location>
</feature>
<evidence type="ECO:0000256" key="1">
    <source>
        <dbReference type="SAM" id="Coils"/>
    </source>
</evidence>
<feature type="compositionally biased region" description="Polar residues" evidence="2">
    <location>
        <begin position="149"/>
        <end position="162"/>
    </location>
</feature>
<feature type="compositionally biased region" description="Acidic residues" evidence="2">
    <location>
        <begin position="643"/>
        <end position="656"/>
    </location>
</feature>
<keyword evidence="4" id="KW-1185">Reference proteome</keyword>
<dbReference type="EMBL" id="CAJNDS010002567">
    <property type="protein sequence ID" value="CAE7528061.1"/>
    <property type="molecule type" value="Genomic_DNA"/>
</dbReference>
<comment type="caution">
    <text evidence="3">The sequence shown here is derived from an EMBL/GenBank/DDBJ whole genome shotgun (WGS) entry which is preliminary data.</text>
</comment>
<protein>
    <submittedName>
        <fullName evidence="3">Uncharacterized protein</fullName>
    </submittedName>
</protein>
<organism evidence="3 4">
    <name type="scientific">Symbiodinium natans</name>
    <dbReference type="NCBI Taxonomy" id="878477"/>
    <lineage>
        <taxon>Eukaryota</taxon>
        <taxon>Sar</taxon>
        <taxon>Alveolata</taxon>
        <taxon>Dinophyceae</taxon>
        <taxon>Suessiales</taxon>
        <taxon>Symbiodiniaceae</taxon>
        <taxon>Symbiodinium</taxon>
    </lineage>
</organism>
<accession>A0A812TBG1</accession>
<keyword evidence="1" id="KW-0175">Coiled coil</keyword>
<feature type="compositionally biased region" description="Basic and acidic residues" evidence="2">
    <location>
        <begin position="33"/>
        <end position="49"/>
    </location>
</feature>
<feature type="compositionally biased region" description="Basic residues" evidence="2">
    <location>
        <begin position="182"/>
        <end position="193"/>
    </location>
</feature>
<feature type="region of interest" description="Disordered" evidence="2">
    <location>
        <begin position="33"/>
        <end position="65"/>
    </location>
</feature>
<evidence type="ECO:0000313" key="4">
    <source>
        <dbReference type="Proteomes" id="UP000604046"/>
    </source>
</evidence>
<feature type="compositionally biased region" description="Low complexity" evidence="2">
    <location>
        <begin position="120"/>
        <end position="148"/>
    </location>
</feature>
<sequence length="838" mass="95541">MGCSEPVARNFLKYKRFGIGPLADFETERIRRTQRDRNLRDDRVQRDADAGEGSGNVLEKMRRVRDLETRLREQKEKEEQLEQEMLEEMKRKKQKKRAGLAPLGPVMAREEVVDPLQKVATSAPESEPVEPTEAPATAQAAAEPEPTSQTGQWQSLPRQPASTDWRRDEEEKKKKTQEQQTHQKHHKKKKKRRRGDDEEEKSEESEKHQRKRQRSRSRSVPVDDEAARKASSSSGLMTEKEVLAMMGKEKAKEKPQRGSVQARLRIQREMQEWNSTKAENEEFWKAPRFALCRLLGKFSASQEVFIRWSQLACLTPTRNQERSKVTLVQTWQILTVKEQPERRITDVTGCCARAAYPALSPRSGMMKRKDGDHLGINGVYALRKEPHNGAPCWAQQPWEGSVEVWHIFRSRDRTSWVIDSALHSAGRDDAVAARLIANVEDPTAAADCWVPIPALKLVPFKSRSGYSAFAPGDESEEVAKLRVLIQEAIRERDEALARRQQIESDSVRRNKSSAADIAQQRIRFEASRVGLDSSKSEANRLRQKCHLDAKKKQSSQEQNRKALARIVDAQEYKKQLECQVALEKEEVQSLLHEVSLLKGEIKASIERKVLKQVELTGISHMGLDDRTVAELARKYSMSSGSDSEPEVVAEQEEQDDTLDDLELTYEGLELSSVMPIRQALRLASGHMTEKETMSKVDIPETGLLEREGVEFSRWTRPSPSGNKEWSEEELEQEFGEHLRNLEKLLNDLRREQAEEAEDRRCKAALAALKKKKKEEAAGEKVPAPKMAMGFSWGFTRNSTQNFTHEPAEPEAPKVSVVSGFSNFSPYAVMCRKYTKLAF</sequence>
<name>A0A812TBG1_9DINO</name>
<dbReference type="OrthoDB" id="446154at2759"/>
<feature type="compositionally biased region" description="Basic and acidic residues" evidence="2">
    <location>
        <begin position="164"/>
        <end position="177"/>
    </location>
</feature>
<proteinExistence type="predicted"/>